<sequence>MAESNEPIEIPAHLESLRTLTFLGLHIERAKTIWDKWQSINRSDLDMDFGTWARKHLEQLVNYEKCDIGEPGVDWRPALNKIGADDKLADAIAGQPGDEHDSVRLNKSAAESEDSSLQYQPSPLSDSSCTTPTSRPLLESWSEAQLDRVQLITISLGHAHPHVHLDLPIDWTPVIELRDHLHRDAIIDVRAGVGSDVTVGDLKRADTIEWQLFFRQPNKYILSMKDFTPEDVLSERISLFDRIIRFDDDDSRDEHLKYKLALAVCPNMTAFGEILDSIPDELSGSIMEPRARAPAITCKWWPEILSGRMLRWLWAWLHADQAPAKHKQTSSTNY</sequence>
<dbReference type="AlphaFoldDB" id="A0A9Q9ATF5"/>
<feature type="compositionally biased region" description="Polar residues" evidence="1">
    <location>
        <begin position="115"/>
        <end position="134"/>
    </location>
</feature>
<dbReference type="Proteomes" id="UP001056384">
    <property type="component" value="Chromosome 2"/>
</dbReference>
<feature type="region of interest" description="Disordered" evidence="1">
    <location>
        <begin position="93"/>
        <end position="135"/>
    </location>
</feature>
<proteinExistence type="predicted"/>
<keyword evidence="3" id="KW-1185">Reference proteome</keyword>
<gene>
    <name evidence="2" type="ORF">Slin15195_G037450</name>
</gene>
<organism evidence="2 3">
    <name type="scientific">Septoria linicola</name>
    <dbReference type="NCBI Taxonomy" id="215465"/>
    <lineage>
        <taxon>Eukaryota</taxon>
        <taxon>Fungi</taxon>
        <taxon>Dikarya</taxon>
        <taxon>Ascomycota</taxon>
        <taxon>Pezizomycotina</taxon>
        <taxon>Dothideomycetes</taxon>
        <taxon>Dothideomycetidae</taxon>
        <taxon>Mycosphaerellales</taxon>
        <taxon>Mycosphaerellaceae</taxon>
        <taxon>Septoria</taxon>
    </lineage>
</organism>
<evidence type="ECO:0000313" key="2">
    <source>
        <dbReference type="EMBL" id="USW50426.1"/>
    </source>
</evidence>
<accession>A0A9Q9ATF5</accession>
<protein>
    <submittedName>
        <fullName evidence="2">Uncharacterized protein</fullName>
    </submittedName>
</protein>
<evidence type="ECO:0000313" key="3">
    <source>
        <dbReference type="Proteomes" id="UP001056384"/>
    </source>
</evidence>
<dbReference type="EMBL" id="CP099419">
    <property type="protein sequence ID" value="USW50426.1"/>
    <property type="molecule type" value="Genomic_DNA"/>
</dbReference>
<evidence type="ECO:0000256" key="1">
    <source>
        <dbReference type="SAM" id="MobiDB-lite"/>
    </source>
</evidence>
<reference evidence="2" key="1">
    <citation type="submission" date="2022-06" db="EMBL/GenBank/DDBJ databases">
        <title>Complete genome sequences of two strains of the flax pathogen Septoria linicola.</title>
        <authorList>
            <person name="Lapalu N."/>
            <person name="Simon A."/>
            <person name="Demenou B."/>
            <person name="Paumier D."/>
            <person name="Guillot M.-P."/>
            <person name="Gout L."/>
            <person name="Valade R."/>
        </authorList>
    </citation>
    <scope>NUCLEOTIDE SEQUENCE</scope>
    <source>
        <strain evidence="2">SE15195</strain>
    </source>
</reference>
<dbReference type="OrthoDB" id="5429780at2759"/>
<name>A0A9Q9ATF5_9PEZI</name>